<gene>
    <name evidence="1" type="ORF">BJY18_000118</name>
</gene>
<comment type="caution">
    <text evidence="1">The sequence shown here is derived from an EMBL/GenBank/DDBJ whole genome shotgun (WGS) entry which is preliminary data.</text>
</comment>
<dbReference type="AlphaFoldDB" id="A0A840IL09"/>
<dbReference type="Gene3D" id="1.10.357.10">
    <property type="entry name" value="Tetracycline Repressor, domain 2"/>
    <property type="match status" value="1"/>
</dbReference>
<sequence length="359" mass="40063">MSLQWGLDRRAARTGSRGRLLHQFPSRDDLLIAAVQHLAIERTGQIDIPKCAGTIDDAVEQIWLTFHGPLYRASLQLWAAAQHNPQLVEALRPHEHQLGHRIRQLLTGLFGPEHVAHPDFPDLAPVLLASMRKAALTHTFKPRDHRSDPNLAAWKRLAPHPGHPASSSLTRRWPRACRRPAGSCSPQTASCFPLCAVDVGRLCGVLGVGLLPQFRMAGRPSSLPCGRWELVVSRPLPEFDPKLTYVVDLRLRLEPVHARLDVALLALRAADQRTAEHCLRHETGLRFRRAHWRRQAVCHPHHSAMTRLDCLACAPMSNPDGAGRECLGMRDAIDGRVIFRSRRISGRCLRRGGTGRPLA</sequence>
<dbReference type="Proteomes" id="UP000581769">
    <property type="component" value="Unassembled WGS sequence"/>
</dbReference>
<accession>A0A840IL09</accession>
<organism evidence="1 2">
    <name type="scientific">Amycolatopsis jiangsuensis</name>
    <dbReference type="NCBI Taxonomy" id="1181879"/>
    <lineage>
        <taxon>Bacteria</taxon>
        <taxon>Bacillati</taxon>
        <taxon>Actinomycetota</taxon>
        <taxon>Actinomycetes</taxon>
        <taxon>Pseudonocardiales</taxon>
        <taxon>Pseudonocardiaceae</taxon>
        <taxon>Amycolatopsis</taxon>
    </lineage>
</organism>
<protein>
    <submittedName>
        <fullName evidence="1">AcrR family transcriptional regulator</fullName>
    </submittedName>
</protein>
<name>A0A840IL09_9PSEU</name>
<proteinExistence type="predicted"/>
<evidence type="ECO:0000313" key="1">
    <source>
        <dbReference type="EMBL" id="MBB4682633.1"/>
    </source>
</evidence>
<keyword evidence="2" id="KW-1185">Reference proteome</keyword>
<dbReference type="EMBL" id="JACHMG010000001">
    <property type="protein sequence ID" value="MBB4682633.1"/>
    <property type="molecule type" value="Genomic_DNA"/>
</dbReference>
<evidence type="ECO:0000313" key="2">
    <source>
        <dbReference type="Proteomes" id="UP000581769"/>
    </source>
</evidence>
<reference evidence="1 2" key="1">
    <citation type="submission" date="2020-08" db="EMBL/GenBank/DDBJ databases">
        <title>Sequencing the genomes of 1000 actinobacteria strains.</title>
        <authorList>
            <person name="Klenk H.-P."/>
        </authorList>
    </citation>
    <scope>NUCLEOTIDE SEQUENCE [LARGE SCALE GENOMIC DNA]</scope>
    <source>
        <strain evidence="1 2">DSM 45859</strain>
    </source>
</reference>